<evidence type="ECO:0000256" key="2">
    <source>
        <dbReference type="ARBA" id="ARBA00022603"/>
    </source>
</evidence>
<dbReference type="InterPro" id="IPR004441">
    <property type="entry name" value="rRNA_MeTrfase_TrmH"/>
</dbReference>
<dbReference type="InterPro" id="IPR029026">
    <property type="entry name" value="tRNA_m1G_MTases_N"/>
</dbReference>
<sequence length="242" mass="27028">MKQWIYGRNTIRELISNHKRIDDLVFLKGNRNDDLMELAKKNKIQYRVTDNRKYFSEKAGKGNHQGVLALTDGYDYTPLNDILSSIPKDKQPLLLMLDGLEDPHNLGAILRTCDATEVDGVIIGKNRSVGLTPTVAKVSTGAIDYIPVAQVTNLSRTLDKLKEEGYWAVACENEEAQDYRQVDYNMPTVLVIGSEGYGISHNVKKHCDINVILPMAGHVTSLNASVATAVLLYQVYNSRHPL</sequence>
<evidence type="ECO:0000256" key="1">
    <source>
        <dbReference type="ARBA" id="ARBA00007228"/>
    </source>
</evidence>
<organism evidence="5 6">
    <name type="scientific">Sharpea azabuensis</name>
    <dbReference type="NCBI Taxonomy" id="322505"/>
    <lineage>
        <taxon>Bacteria</taxon>
        <taxon>Bacillati</taxon>
        <taxon>Bacillota</taxon>
        <taxon>Erysipelotrichia</taxon>
        <taxon>Erysipelotrichales</taxon>
        <taxon>Coprobacillaceae</taxon>
        <taxon>Sharpea</taxon>
    </lineage>
</organism>
<dbReference type="InterPro" id="IPR013123">
    <property type="entry name" value="SpoU_subst-bd"/>
</dbReference>
<feature type="domain" description="RNA 2-O ribose methyltransferase substrate binding" evidence="4">
    <location>
        <begin position="4"/>
        <end position="77"/>
    </location>
</feature>
<evidence type="ECO:0000259" key="4">
    <source>
        <dbReference type="SMART" id="SM00967"/>
    </source>
</evidence>
<keyword evidence="6" id="KW-1185">Reference proteome</keyword>
<name>A0A1H6U4U9_9FIRM</name>
<accession>A0A1H6U4U9</accession>
<dbReference type="GO" id="GO:0005829">
    <property type="term" value="C:cytosol"/>
    <property type="evidence" value="ECO:0007669"/>
    <property type="project" value="TreeGrafter"/>
</dbReference>
<dbReference type="CDD" id="cd18103">
    <property type="entry name" value="SpoU-like_RlmB"/>
    <property type="match status" value="1"/>
</dbReference>
<dbReference type="OrthoDB" id="9794400at2"/>
<gene>
    <name evidence="5" type="ORF">SAMN04487834_103021</name>
</gene>
<dbReference type="eggNOG" id="COG0566">
    <property type="taxonomic scope" value="Bacteria"/>
</dbReference>
<dbReference type="STRING" id="322505.SAMN04487836_10589"/>
<dbReference type="SUPFAM" id="SSF75217">
    <property type="entry name" value="alpha/beta knot"/>
    <property type="match status" value="1"/>
</dbReference>
<dbReference type="GO" id="GO:0008173">
    <property type="term" value="F:RNA methyltransferase activity"/>
    <property type="evidence" value="ECO:0007669"/>
    <property type="project" value="InterPro"/>
</dbReference>
<dbReference type="GO" id="GO:0003723">
    <property type="term" value="F:RNA binding"/>
    <property type="evidence" value="ECO:0007669"/>
    <property type="project" value="InterPro"/>
</dbReference>
<dbReference type="FunFam" id="3.40.1280.10:FF:000008">
    <property type="entry name" value="Group 3 RNA methyltransferase TrmH"/>
    <property type="match status" value="1"/>
</dbReference>
<dbReference type="InterPro" id="IPR001537">
    <property type="entry name" value="SpoU_MeTrfase"/>
</dbReference>
<keyword evidence="2 5" id="KW-0489">Methyltransferase</keyword>
<comment type="similarity">
    <text evidence="1">Belongs to the class IV-like SAM-binding methyltransferase superfamily. RNA methyltransferase TrmH family.</text>
</comment>
<dbReference type="Gene3D" id="3.40.1280.10">
    <property type="match status" value="1"/>
</dbReference>
<dbReference type="Pfam" id="PF00588">
    <property type="entry name" value="SpoU_methylase"/>
    <property type="match status" value="1"/>
</dbReference>
<dbReference type="Proteomes" id="UP000183028">
    <property type="component" value="Unassembled WGS sequence"/>
</dbReference>
<dbReference type="Gene3D" id="3.30.1330.30">
    <property type="match status" value="1"/>
</dbReference>
<proteinExistence type="inferred from homology"/>
<dbReference type="NCBIfam" id="TIGR00186">
    <property type="entry name" value="rRNA_methyl_3"/>
    <property type="match status" value="1"/>
</dbReference>
<dbReference type="GO" id="GO:0006396">
    <property type="term" value="P:RNA processing"/>
    <property type="evidence" value="ECO:0007669"/>
    <property type="project" value="InterPro"/>
</dbReference>
<dbReference type="SMART" id="SM00967">
    <property type="entry name" value="SpoU_sub_bind"/>
    <property type="match status" value="1"/>
</dbReference>
<protein>
    <submittedName>
        <fullName evidence="5">23S rRNA (Guanosine2251-2'-O)-methyltransferase</fullName>
    </submittedName>
</protein>
<evidence type="ECO:0000256" key="3">
    <source>
        <dbReference type="ARBA" id="ARBA00022679"/>
    </source>
</evidence>
<dbReference type="EMBL" id="FNYK01000030">
    <property type="protein sequence ID" value="SEI87323.1"/>
    <property type="molecule type" value="Genomic_DNA"/>
</dbReference>
<dbReference type="AlphaFoldDB" id="A0A1H6U4U9"/>
<dbReference type="SUPFAM" id="SSF55315">
    <property type="entry name" value="L30e-like"/>
    <property type="match status" value="1"/>
</dbReference>
<evidence type="ECO:0000313" key="6">
    <source>
        <dbReference type="Proteomes" id="UP000183028"/>
    </source>
</evidence>
<dbReference type="InterPro" id="IPR029028">
    <property type="entry name" value="Alpha/beta_knot_MTases"/>
</dbReference>
<dbReference type="GO" id="GO:0032259">
    <property type="term" value="P:methylation"/>
    <property type="evidence" value="ECO:0007669"/>
    <property type="project" value="UniProtKB-KW"/>
</dbReference>
<evidence type="ECO:0000313" key="5">
    <source>
        <dbReference type="EMBL" id="SEI87323.1"/>
    </source>
</evidence>
<dbReference type="RefSeq" id="WP_074732216.1">
    <property type="nucleotide sequence ID" value="NZ_FNYK01000030.1"/>
</dbReference>
<dbReference type="Pfam" id="PF08032">
    <property type="entry name" value="SpoU_sub_bind"/>
    <property type="match status" value="1"/>
</dbReference>
<dbReference type="InterPro" id="IPR029064">
    <property type="entry name" value="Ribosomal_eL30-like_sf"/>
</dbReference>
<dbReference type="PANTHER" id="PTHR46429:SF1">
    <property type="entry name" value="23S RRNA (GUANOSINE-2'-O-)-METHYLTRANSFERASE RLMB"/>
    <property type="match status" value="1"/>
</dbReference>
<keyword evidence="3 5" id="KW-0808">Transferase</keyword>
<reference evidence="6" key="1">
    <citation type="submission" date="2016-10" db="EMBL/GenBank/DDBJ databases">
        <authorList>
            <person name="Varghese N."/>
        </authorList>
    </citation>
    <scope>NUCLEOTIDE SEQUENCE [LARGE SCALE GENOMIC DNA]</scope>
    <source>
        <strain evidence="6">DSM 20406</strain>
    </source>
</reference>
<dbReference type="PANTHER" id="PTHR46429">
    <property type="entry name" value="23S RRNA (GUANOSINE-2'-O-)-METHYLTRANSFERASE RLMB"/>
    <property type="match status" value="1"/>
</dbReference>